<feature type="compositionally biased region" description="Polar residues" evidence="1">
    <location>
        <begin position="210"/>
        <end position="238"/>
    </location>
</feature>
<protein>
    <recommendedName>
        <fullName evidence="6">SH3 domain-containing protein</fullName>
    </recommendedName>
</protein>
<evidence type="ECO:0000256" key="2">
    <source>
        <dbReference type="SAM" id="SignalP"/>
    </source>
</evidence>
<feature type="region of interest" description="Disordered" evidence="1">
    <location>
        <begin position="261"/>
        <end position="347"/>
    </location>
</feature>
<gene>
    <name evidence="4" type="primary">6042820</name>
    <name evidence="3" type="ORF">CpipJ_CPIJ010581</name>
</gene>
<dbReference type="AlphaFoldDB" id="B0WT56"/>
<dbReference type="VEuPathDB" id="VectorBase:CQUJHB007597"/>
<dbReference type="KEGG" id="cqu:CpipJ_CPIJ010581"/>
<evidence type="ECO:0000313" key="3">
    <source>
        <dbReference type="EMBL" id="EDS34199.1"/>
    </source>
</evidence>
<proteinExistence type="predicted"/>
<feature type="signal peptide" evidence="2">
    <location>
        <begin position="1"/>
        <end position="30"/>
    </location>
</feature>
<sequence length="876" mass="95163">MASQAALLSVQYVLLPLLVIAAQTLSKTLAGEVQTRPSSTAAGSSPSEPVSSSAAAAATTTTASSSSSRRHLNLPLLPVLPPRSAAQIRPEPPPPYWAHYQHRVVPAAVVHPPIPLARSSSTSSSSSSSAGVNASSNAHRLRGPAAVYGGGVGAEGYQRAVTLERGRATHRYNIAHQQQQHRQRQRIKEYLLSQDAFCPDLVRNCKITADPQSGRNSPEPVPSTSQQPQNHQPRTNRTPDQDQDVYVEIEELNQSVAAVQLATPEKPQPPTSTTSSTTVVCGDMGQNLSIRRPKISLTSQSRRASPVKATAVAPAPSPPAPSSGSSNGAAVPARKKSRTRSKERLFSEKYVSDNNLTEYGYNEKLKAVHGGPNGGASAPASTEHHGSNGHHHHNGVYRKSNRSYRKNSDRLKKKEGTLVYPSLVQSETVDILLNNNNSIIINLNQEEQQQLLKEKSLKNTYSEPSLYTTVSEPSSSKNRHRHRRRRERYHRSASQRFGYEIQNVDEFLSKCSLSSPGNIPVVLAAAATLYQTRPGSYQIEIPLPLGMVVNAVFKNQNWLYVQTPHAEEGYVAYKTCLPLGILPPNQRSSSTSKPTPCWESNKDVFPRPSGNLTDSEKEIQQLRGGSNTVAGAGTRYEGRRTPRLKRNGTNSRSVASVACSSEKNLDSLYLRVANQPKSADSQSQFAQLKLTPKVLNGKSAAAAATAKLDKVLNMDQLDKLPSNGDYIQLHKPMQHNPQHQQQNPFHHHHHHKILVKSGSGGSGHSASSVLNGGHYHKTVNNVSYSNSTAAAAKTTTNGSANLRTSATTAVRQTLLAITDSYSSEAVSVQKGDVVTLLACKEYQEKGLKNYKQWFFVRTRDGHEGYIPAEAAGHGFL</sequence>
<dbReference type="VEuPathDB" id="VectorBase:CQUJHB001049"/>
<feature type="region of interest" description="Disordered" evidence="1">
    <location>
        <begin position="117"/>
        <end position="137"/>
    </location>
</feature>
<dbReference type="eggNOG" id="ENOG502QSPH">
    <property type="taxonomic scope" value="Eukaryota"/>
</dbReference>
<feature type="chain" id="PRO_5014566963" description="SH3 domain-containing protein" evidence="2">
    <location>
        <begin position="31"/>
        <end position="876"/>
    </location>
</feature>
<reference evidence="3" key="1">
    <citation type="submission" date="2007-03" db="EMBL/GenBank/DDBJ databases">
        <title>Annotation of Culex pipiens quinquefasciatus.</title>
        <authorList>
            <consortium name="The Broad Institute Genome Sequencing Platform"/>
            <person name="Atkinson P.W."/>
            <person name="Hemingway J."/>
            <person name="Christensen B.M."/>
            <person name="Higgs S."/>
            <person name="Kodira C."/>
            <person name="Hannick L."/>
            <person name="Megy K."/>
            <person name="O'Leary S."/>
            <person name="Pearson M."/>
            <person name="Haas B.J."/>
            <person name="Mauceli E."/>
            <person name="Wortman J.R."/>
            <person name="Lee N.H."/>
            <person name="Guigo R."/>
            <person name="Stanke M."/>
            <person name="Alvarado L."/>
            <person name="Amedeo P."/>
            <person name="Antoine C.H."/>
            <person name="Arensburger P."/>
            <person name="Bidwell S.L."/>
            <person name="Crawford M."/>
            <person name="Camaro F."/>
            <person name="Devon K."/>
            <person name="Engels R."/>
            <person name="Hammond M."/>
            <person name="Howarth C."/>
            <person name="Koehrsen M."/>
            <person name="Lawson D."/>
            <person name="Montgomery P."/>
            <person name="Nene V."/>
            <person name="Nusbaum C."/>
            <person name="Puiu D."/>
            <person name="Romero-Severson J."/>
            <person name="Severson D.W."/>
            <person name="Shumway M."/>
            <person name="Sisk P."/>
            <person name="Stolte C."/>
            <person name="Zeng Q."/>
            <person name="Eisenstadt E."/>
            <person name="Fraser-Liggett C."/>
            <person name="Strausberg R."/>
            <person name="Galagan J."/>
            <person name="Birren B."/>
            <person name="Collins F.H."/>
        </authorList>
    </citation>
    <scope>NUCLEOTIDE SEQUENCE [LARGE SCALE GENOMIC DNA]</scope>
    <source>
        <strain evidence="3">JHB</strain>
    </source>
</reference>
<dbReference type="EMBL" id="DS232080">
    <property type="protein sequence ID" value="EDS34199.1"/>
    <property type="molecule type" value="Genomic_DNA"/>
</dbReference>
<feature type="region of interest" description="Disordered" evidence="1">
    <location>
        <begin position="368"/>
        <end position="412"/>
    </location>
</feature>
<dbReference type="FunCoup" id="B0WT56">
    <property type="interactions" value="2"/>
</dbReference>
<evidence type="ECO:0000313" key="4">
    <source>
        <dbReference type="EnsemblMetazoa" id="CPIJ010581-PA"/>
    </source>
</evidence>
<feature type="compositionally biased region" description="Low complexity" evidence="1">
    <location>
        <begin position="41"/>
        <end position="70"/>
    </location>
</feature>
<dbReference type="VEuPathDB" id="VectorBase:CPIJ010581"/>
<dbReference type="HOGENOM" id="CLU_015987_0_0_1"/>
<name>B0WT56_CULQU</name>
<keyword evidence="2" id="KW-0732">Signal</keyword>
<accession>B0WT56</accession>
<feature type="region of interest" description="Disordered" evidence="1">
    <location>
        <begin position="585"/>
        <end position="612"/>
    </location>
</feature>
<dbReference type="Proteomes" id="UP000002320">
    <property type="component" value="Unassembled WGS sequence"/>
</dbReference>
<feature type="compositionally biased region" description="Polar residues" evidence="1">
    <location>
        <begin position="585"/>
        <end position="594"/>
    </location>
</feature>
<reference evidence="4" key="2">
    <citation type="submission" date="2021-02" db="UniProtKB">
        <authorList>
            <consortium name="EnsemblMetazoa"/>
        </authorList>
    </citation>
    <scope>IDENTIFICATION</scope>
    <source>
        <strain evidence="4">JHB</strain>
    </source>
</reference>
<dbReference type="STRING" id="7176.B0WT56"/>
<feature type="region of interest" description="Disordered" evidence="1">
    <location>
        <begin position="34"/>
        <end position="70"/>
    </location>
</feature>
<feature type="compositionally biased region" description="Basic residues" evidence="1">
    <location>
        <begin position="477"/>
        <end position="491"/>
    </location>
</feature>
<evidence type="ECO:0000256" key="1">
    <source>
        <dbReference type="SAM" id="MobiDB-lite"/>
    </source>
</evidence>
<feature type="region of interest" description="Disordered" evidence="1">
    <location>
        <begin position="208"/>
        <end position="239"/>
    </location>
</feature>
<dbReference type="InParanoid" id="B0WT56"/>
<feature type="compositionally biased region" description="Low complexity" evidence="1">
    <location>
        <begin position="322"/>
        <end position="332"/>
    </location>
</feature>
<feature type="compositionally biased region" description="Low complexity" evidence="1">
    <location>
        <begin position="304"/>
        <end position="314"/>
    </location>
</feature>
<feature type="compositionally biased region" description="Polar residues" evidence="1">
    <location>
        <begin position="464"/>
        <end position="473"/>
    </location>
</feature>
<feature type="region of interest" description="Disordered" evidence="1">
    <location>
        <begin position="464"/>
        <end position="491"/>
    </location>
</feature>
<evidence type="ECO:0008006" key="6">
    <source>
        <dbReference type="Google" id="ProtNLM"/>
    </source>
</evidence>
<dbReference type="EnsemblMetazoa" id="CPIJ010581-RA">
    <property type="protein sequence ID" value="CPIJ010581-PA"/>
    <property type="gene ID" value="CPIJ010581"/>
</dbReference>
<keyword evidence="5" id="KW-1185">Reference proteome</keyword>
<feature type="compositionally biased region" description="Basic residues" evidence="1">
    <location>
        <begin position="387"/>
        <end position="405"/>
    </location>
</feature>
<dbReference type="OrthoDB" id="6415921at2759"/>
<dbReference type="OMA" id="PQLAMGQ"/>
<organism>
    <name type="scientific">Culex quinquefasciatus</name>
    <name type="common">Southern house mosquito</name>
    <name type="synonym">Culex pungens</name>
    <dbReference type="NCBI Taxonomy" id="7176"/>
    <lineage>
        <taxon>Eukaryota</taxon>
        <taxon>Metazoa</taxon>
        <taxon>Ecdysozoa</taxon>
        <taxon>Arthropoda</taxon>
        <taxon>Hexapoda</taxon>
        <taxon>Insecta</taxon>
        <taxon>Pterygota</taxon>
        <taxon>Neoptera</taxon>
        <taxon>Endopterygota</taxon>
        <taxon>Diptera</taxon>
        <taxon>Nematocera</taxon>
        <taxon>Culicoidea</taxon>
        <taxon>Culicidae</taxon>
        <taxon>Culicinae</taxon>
        <taxon>Culicini</taxon>
        <taxon>Culex</taxon>
        <taxon>Culex</taxon>
    </lineage>
</organism>
<evidence type="ECO:0000313" key="5">
    <source>
        <dbReference type="Proteomes" id="UP000002320"/>
    </source>
</evidence>